<dbReference type="OrthoDB" id="124855at2759"/>
<feature type="region of interest" description="Disordered" evidence="6">
    <location>
        <begin position="183"/>
        <end position="222"/>
    </location>
</feature>
<evidence type="ECO:0000256" key="2">
    <source>
        <dbReference type="ARBA" id="ARBA00022853"/>
    </source>
</evidence>
<dbReference type="GO" id="GO:0006355">
    <property type="term" value="P:regulation of DNA-templated transcription"/>
    <property type="evidence" value="ECO:0007669"/>
    <property type="project" value="InterPro"/>
</dbReference>
<dbReference type="InterPro" id="IPR026541">
    <property type="entry name" value="MRG_dom"/>
</dbReference>
<evidence type="ECO:0000256" key="1">
    <source>
        <dbReference type="ARBA" id="ARBA00004123"/>
    </source>
</evidence>
<comment type="subcellular location">
    <subcellularLocation>
        <location evidence="1">Nucleus</location>
    </subcellularLocation>
</comment>
<dbReference type="InterPro" id="IPR008676">
    <property type="entry name" value="MRG"/>
</dbReference>
<evidence type="ECO:0000256" key="5">
    <source>
        <dbReference type="ARBA" id="ARBA00023242"/>
    </source>
</evidence>
<feature type="region of interest" description="Disordered" evidence="6">
    <location>
        <begin position="364"/>
        <end position="393"/>
    </location>
</feature>
<evidence type="ECO:0000259" key="7">
    <source>
        <dbReference type="Pfam" id="PF05712"/>
    </source>
</evidence>
<dbReference type="PANTHER" id="PTHR10880">
    <property type="entry name" value="MORTALITY FACTOR 4-LIKE PROTEIN"/>
    <property type="match status" value="1"/>
</dbReference>
<evidence type="ECO:0000313" key="8">
    <source>
        <dbReference type="EMBL" id="OWP04108.1"/>
    </source>
</evidence>
<gene>
    <name evidence="8" type="ORF">B2J93_5929</name>
</gene>
<protein>
    <recommendedName>
        <fullName evidence="7">MRG domain-containing protein</fullName>
    </recommendedName>
</protein>
<dbReference type="GO" id="GO:0032221">
    <property type="term" value="C:Rpd3S complex"/>
    <property type="evidence" value="ECO:0007669"/>
    <property type="project" value="TreeGrafter"/>
</dbReference>
<keyword evidence="2" id="KW-0156">Chromatin regulator</keyword>
<dbReference type="AlphaFoldDB" id="A0A218Z7Z4"/>
<reference evidence="8 9" key="1">
    <citation type="submission" date="2017-04" db="EMBL/GenBank/DDBJ databases">
        <title>Draft genome sequence of Marssonina coronaria NL1: causal agent of apple blotch.</title>
        <authorList>
            <person name="Cheng Q."/>
        </authorList>
    </citation>
    <scope>NUCLEOTIDE SEQUENCE [LARGE SCALE GENOMIC DNA]</scope>
    <source>
        <strain evidence="8 9">NL1</strain>
    </source>
</reference>
<proteinExistence type="predicted"/>
<dbReference type="Pfam" id="PF05712">
    <property type="entry name" value="MRG"/>
    <property type="match status" value="1"/>
</dbReference>
<keyword evidence="4" id="KW-0804">Transcription</keyword>
<dbReference type="InParanoid" id="A0A218Z7Z4"/>
<name>A0A218Z7Z4_9HELO</name>
<dbReference type="GO" id="GO:0035267">
    <property type="term" value="C:NuA4 histone acetyltransferase complex"/>
    <property type="evidence" value="ECO:0007669"/>
    <property type="project" value="TreeGrafter"/>
</dbReference>
<organism evidence="8 9">
    <name type="scientific">Diplocarpon coronariae</name>
    <dbReference type="NCBI Taxonomy" id="2795749"/>
    <lineage>
        <taxon>Eukaryota</taxon>
        <taxon>Fungi</taxon>
        <taxon>Dikarya</taxon>
        <taxon>Ascomycota</taxon>
        <taxon>Pezizomycotina</taxon>
        <taxon>Leotiomycetes</taxon>
        <taxon>Helotiales</taxon>
        <taxon>Drepanopezizaceae</taxon>
        <taxon>Diplocarpon</taxon>
    </lineage>
</organism>
<evidence type="ECO:0000313" key="9">
    <source>
        <dbReference type="Proteomes" id="UP000242519"/>
    </source>
</evidence>
<dbReference type="PANTHER" id="PTHR10880:SF15">
    <property type="entry name" value="MSL COMPLEX SUBUNIT 3"/>
    <property type="match status" value="1"/>
</dbReference>
<feature type="compositionally biased region" description="Basic residues" evidence="6">
    <location>
        <begin position="107"/>
        <end position="120"/>
    </location>
</feature>
<evidence type="ECO:0000256" key="4">
    <source>
        <dbReference type="ARBA" id="ARBA00023163"/>
    </source>
</evidence>
<evidence type="ECO:0000256" key="3">
    <source>
        <dbReference type="ARBA" id="ARBA00023015"/>
    </source>
</evidence>
<feature type="domain" description="MRG" evidence="7">
    <location>
        <begin position="522"/>
        <end position="610"/>
    </location>
</feature>
<dbReference type="PROSITE" id="PS51640">
    <property type="entry name" value="MRG"/>
    <property type="match status" value="1"/>
</dbReference>
<feature type="region of interest" description="Disordered" evidence="6">
    <location>
        <begin position="44"/>
        <end position="120"/>
    </location>
</feature>
<keyword evidence="9" id="KW-1185">Reference proteome</keyword>
<feature type="compositionally biased region" description="Acidic residues" evidence="6">
    <location>
        <begin position="279"/>
        <end position="288"/>
    </location>
</feature>
<dbReference type="GO" id="GO:0006325">
    <property type="term" value="P:chromatin organization"/>
    <property type="evidence" value="ECO:0007669"/>
    <property type="project" value="UniProtKB-KW"/>
</dbReference>
<feature type="compositionally biased region" description="Basic and acidic residues" evidence="6">
    <location>
        <begin position="367"/>
        <end position="379"/>
    </location>
</feature>
<comment type="caution">
    <text evidence="8">The sequence shown here is derived from an EMBL/GenBank/DDBJ whole genome shotgun (WGS) entry which is preliminary data.</text>
</comment>
<dbReference type="Proteomes" id="UP000242519">
    <property type="component" value="Unassembled WGS sequence"/>
</dbReference>
<dbReference type="FunCoup" id="A0A218Z7Z4">
    <property type="interactions" value="617"/>
</dbReference>
<sequence>MPRLPLQNIEKESNCVSNRSWDDWVLQDRVRKFSEENKELAAQLHNQLKDAKHGKGSKKRTQGSDFSSARGSEERHASTAAQGGRGAASRRNRDYDLDNEDGEMSRRKNPAKTKGMKKSLAKPILTLSTTFVPSAVIPVAKSQNEPTTPSLIRLIISLKTYSPPEFKARLATELEKTSFTYNKSRSFTQSPPTQSNAATPLLPITPPASMHKNKGKASISKNLTSNKKICSIPPLSEMLSRAQRAQRFPSSQLIDHQIDDDEGDESEDEVKVKAKVGNESEDEPDDLNEPVPTSAGNRTSRTTRRSGDLVALDVDSGNSRRKAISSWNDPNSKDWDILRVLDDDDMLAKDNLLRLPPKNFTYIDNNGKLRDPNKYHEAKPSSSTSPHPKLVYHMRNGTDTPTLRKYYEDMPRNQNIPIAGVLDIPETGSGWQPDLGFRGKKAQQNKAIEIKAKAKVDVRSLEVRDKNDDSSSPSSFTSAEEVTFPGMLEKSFDKQYSYEHDAEKYHNVLVGLTKAILIANKIYQEDTFHAKPMVQLPVPDHIKAILVDDWENVTKNQQLVPLPAKVSVTVILDDYVEYESGRRLTGTPQSDLLPEVVTGLKEYFEKCLGRTNMDTQSVNRLREELTKLTMWLGKNAPKYFNNEYETPGAEYIEKARSG</sequence>
<feature type="compositionally biased region" description="Acidic residues" evidence="6">
    <location>
        <begin position="258"/>
        <end position="268"/>
    </location>
</feature>
<dbReference type="Gene3D" id="2.30.30.140">
    <property type="match status" value="1"/>
</dbReference>
<keyword evidence="5" id="KW-0539">Nucleus</keyword>
<dbReference type="STRING" id="503106.A0A218Z7Z4"/>
<dbReference type="InterPro" id="IPR038217">
    <property type="entry name" value="MRG_C_sf"/>
</dbReference>
<accession>A0A218Z7Z4</accession>
<keyword evidence="3" id="KW-0805">Transcription regulation</keyword>
<feature type="compositionally biased region" description="Polar residues" evidence="6">
    <location>
        <begin position="183"/>
        <end position="196"/>
    </location>
</feature>
<feature type="region of interest" description="Disordered" evidence="6">
    <location>
        <begin position="241"/>
        <end position="306"/>
    </location>
</feature>
<evidence type="ECO:0000256" key="6">
    <source>
        <dbReference type="SAM" id="MobiDB-lite"/>
    </source>
</evidence>
<dbReference type="EMBL" id="MZNU01000133">
    <property type="protein sequence ID" value="OWP04108.1"/>
    <property type="molecule type" value="Genomic_DNA"/>
</dbReference>
<dbReference type="Gene3D" id="1.10.274.30">
    <property type="entry name" value="MRG domain"/>
    <property type="match status" value="2"/>
</dbReference>
<feature type="compositionally biased region" description="Basic and acidic residues" evidence="6">
    <location>
        <begin position="269"/>
        <end position="278"/>
    </location>
</feature>